<keyword evidence="1" id="KW-0560">Oxidoreductase</keyword>
<dbReference type="SUPFAM" id="SSF48179">
    <property type="entry name" value="6-phosphogluconate dehydrogenase C-terminal domain-like"/>
    <property type="match status" value="1"/>
</dbReference>
<dbReference type="PANTHER" id="PTHR43060:SF15">
    <property type="entry name" value="3-HYDROXYISOBUTYRATE DEHYDROGENASE-LIKE 1, MITOCHONDRIAL-RELATED"/>
    <property type="match status" value="1"/>
</dbReference>
<name>A0A0B5E9Z8_9RHOB</name>
<feature type="domain" description="6-phosphogluconate dehydrogenase NADP-binding" evidence="4">
    <location>
        <begin position="7"/>
        <end position="163"/>
    </location>
</feature>
<sequence>MTDLVTGYIGLGAMGGALARRLLLSRPLHVFDLNPGTRAEFEALGATPAASPEALARICDVVMICVPRSADVRRVLFGEGGASAGLTAGKIVVDQTSGDPIETRAMAAELAQAGVAMVDAPVSGGARGAEAGTIAIMTGGEAETLDRLAPVFAQISPNVTRCGGIGAGQVMKLINNMISTCNRFAMLEGVAMGVKNGLSLDVMTDVLNSGGARSRSSEVMLRNIAAGGPPADFALDLMLKDLNLAAGLGQQSGAPLQFGQMARAMLQAASNTLAPGAKLDEIAGFVAAQSGTEFTPDG</sequence>
<evidence type="ECO:0000256" key="1">
    <source>
        <dbReference type="ARBA" id="ARBA00023002"/>
    </source>
</evidence>
<evidence type="ECO:0000259" key="4">
    <source>
        <dbReference type="Pfam" id="PF03446"/>
    </source>
</evidence>
<dbReference type="Gene3D" id="3.40.50.720">
    <property type="entry name" value="NAD(P)-binding Rossmann-like Domain"/>
    <property type="match status" value="1"/>
</dbReference>
<dbReference type="Pfam" id="PF14833">
    <property type="entry name" value="NAD_binding_11"/>
    <property type="match status" value="1"/>
</dbReference>
<dbReference type="PANTHER" id="PTHR43060">
    <property type="entry name" value="3-HYDROXYISOBUTYRATE DEHYDROGENASE-LIKE 1, MITOCHONDRIAL-RELATED"/>
    <property type="match status" value="1"/>
</dbReference>
<geneLocation type="plasmid" evidence="6 7">
    <name>pP73A</name>
</geneLocation>
<dbReference type="KEGG" id="cid:P73_4427"/>
<dbReference type="InterPro" id="IPR015815">
    <property type="entry name" value="HIBADH-related"/>
</dbReference>
<dbReference type="GO" id="GO:0016491">
    <property type="term" value="F:oxidoreductase activity"/>
    <property type="evidence" value="ECO:0007669"/>
    <property type="project" value="UniProtKB-KW"/>
</dbReference>
<dbReference type="InterPro" id="IPR029154">
    <property type="entry name" value="HIBADH-like_NADP-bd"/>
</dbReference>
<dbReference type="RefSeq" id="WP_043872133.1">
    <property type="nucleotide sequence ID" value="NZ_CP004394.1"/>
</dbReference>
<evidence type="ECO:0000313" key="7">
    <source>
        <dbReference type="Proteomes" id="UP000031521"/>
    </source>
</evidence>
<dbReference type="EMBL" id="CP004394">
    <property type="protein sequence ID" value="AJE49142.1"/>
    <property type="molecule type" value="Genomic_DNA"/>
</dbReference>
<dbReference type="InterPro" id="IPR006115">
    <property type="entry name" value="6PGDH_NADP-bd"/>
</dbReference>
<dbReference type="OrthoDB" id="9812907at2"/>
<proteinExistence type="predicted"/>
<keyword evidence="2" id="KW-0520">NAD</keyword>
<dbReference type="Pfam" id="PF03446">
    <property type="entry name" value="NAD_binding_2"/>
    <property type="match status" value="1"/>
</dbReference>
<keyword evidence="6" id="KW-0614">Plasmid</keyword>
<accession>A0A0B5E9Z8</accession>
<reference evidence="6 7" key="1">
    <citation type="journal article" date="2014" name="Int. J. Syst. Evol. Microbiol.">
        <title>Celeribacter indicus sp. nov., a polycyclic aromatic hydrocarbon-degrading bacterium from deep-sea sediment and reclassification of Huaishuia halophila as Celeribacter halophilus comb. nov.</title>
        <authorList>
            <person name="Lai Q."/>
            <person name="Cao J."/>
            <person name="Yuan J."/>
            <person name="Li F."/>
            <person name="Shao Z."/>
        </authorList>
    </citation>
    <scope>NUCLEOTIDE SEQUENCE [LARGE SCALE GENOMIC DNA]</scope>
    <source>
        <strain evidence="6">P73</strain>
        <plasmid evidence="7">Plasmid pP73A</plasmid>
    </source>
</reference>
<dbReference type="InterPro" id="IPR013328">
    <property type="entry name" value="6PGD_dom2"/>
</dbReference>
<dbReference type="GO" id="GO:0050661">
    <property type="term" value="F:NADP binding"/>
    <property type="evidence" value="ECO:0007669"/>
    <property type="project" value="InterPro"/>
</dbReference>
<dbReference type="HOGENOM" id="CLU_035117_1_1_5"/>
<dbReference type="SUPFAM" id="SSF51735">
    <property type="entry name" value="NAD(P)-binding Rossmann-fold domains"/>
    <property type="match status" value="1"/>
</dbReference>
<organism evidence="6 7">
    <name type="scientific">Celeribacter indicus</name>
    <dbReference type="NCBI Taxonomy" id="1208324"/>
    <lineage>
        <taxon>Bacteria</taxon>
        <taxon>Pseudomonadati</taxon>
        <taxon>Pseudomonadota</taxon>
        <taxon>Alphaproteobacteria</taxon>
        <taxon>Rhodobacterales</taxon>
        <taxon>Roseobacteraceae</taxon>
        <taxon>Celeribacter</taxon>
    </lineage>
</organism>
<dbReference type="InterPro" id="IPR036291">
    <property type="entry name" value="NAD(P)-bd_dom_sf"/>
</dbReference>
<evidence type="ECO:0000256" key="2">
    <source>
        <dbReference type="ARBA" id="ARBA00023027"/>
    </source>
</evidence>
<keyword evidence="7" id="KW-1185">Reference proteome</keyword>
<feature type="active site" evidence="3">
    <location>
        <position position="172"/>
    </location>
</feature>
<protein>
    <submittedName>
        <fullName evidence="6">6-phosphogluconate dehydrogenase</fullName>
    </submittedName>
</protein>
<feature type="domain" description="3-hydroxyisobutyrate dehydrogenase-like NAD-binding" evidence="5">
    <location>
        <begin position="166"/>
        <end position="277"/>
    </location>
</feature>
<gene>
    <name evidence="6" type="ORF">P73_4427</name>
</gene>
<evidence type="ECO:0000259" key="5">
    <source>
        <dbReference type="Pfam" id="PF14833"/>
    </source>
</evidence>
<dbReference type="GO" id="GO:0051287">
    <property type="term" value="F:NAD binding"/>
    <property type="evidence" value="ECO:0007669"/>
    <property type="project" value="InterPro"/>
</dbReference>
<dbReference type="PIRSF" id="PIRSF000103">
    <property type="entry name" value="HIBADH"/>
    <property type="match status" value="1"/>
</dbReference>
<dbReference type="AlphaFoldDB" id="A0A0B5E9Z8"/>
<dbReference type="Gene3D" id="1.10.1040.10">
    <property type="entry name" value="N-(1-d-carboxylethyl)-l-norvaline Dehydrogenase, domain 2"/>
    <property type="match status" value="1"/>
</dbReference>
<dbReference type="Proteomes" id="UP000031521">
    <property type="component" value="Plasmid pP73A"/>
</dbReference>
<evidence type="ECO:0000313" key="6">
    <source>
        <dbReference type="EMBL" id="AJE49142.1"/>
    </source>
</evidence>
<evidence type="ECO:0000256" key="3">
    <source>
        <dbReference type="PIRSR" id="PIRSR000103-1"/>
    </source>
</evidence>
<dbReference type="InterPro" id="IPR008927">
    <property type="entry name" value="6-PGluconate_DH-like_C_sf"/>
</dbReference>